<accession>F6FVG2</accession>
<dbReference type="Pfam" id="PF10094">
    <property type="entry name" value="DUF2332"/>
    <property type="match status" value="1"/>
</dbReference>
<evidence type="ECO:0008006" key="3">
    <source>
        <dbReference type="Google" id="ProtNLM"/>
    </source>
</evidence>
<dbReference type="STRING" id="743718.Isova_1637"/>
<protein>
    <recommendedName>
        <fullName evidence="3">DUF2332 domain-containing protein</fullName>
    </recommendedName>
</protein>
<dbReference type="Proteomes" id="UP000009236">
    <property type="component" value="Chromosome"/>
</dbReference>
<organism evidence="2">
    <name type="scientific">Isoptericola variabilis (strain 225)</name>
    <dbReference type="NCBI Taxonomy" id="743718"/>
    <lineage>
        <taxon>Bacteria</taxon>
        <taxon>Bacillati</taxon>
        <taxon>Actinomycetota</taxon>
        <taxon>Actinomycetes</taxon>
        <taxon>Micrococcales</taxon>
        <taxon>Promicromonosporaceae</taxon>
        <taxon>Isoptericola</taxon>
    </lineage>
</organism>
<name>F6FVG2_ISOV2</name>
<reference evidence="1 2" key="1">
    <citation type="submission" date="2011-05" db="EMBL/GenBank/DDBJ databases">
        <title>Complete sequence of Isoptericola variabilis 225.</title>
        <authorList>
            <consortium name="US DOE Joint Genome Institute"/>
            <person name="Lucas S."/>
            <person name="Han J."/>
            <person name="Lapidus A."/>
            <person name="Cheng J.-F."/>
            <person name="Goodwin L."/>
            <person name="Pitluck S."/>
            <person name="Peters L."/>
            <person name="Mikhailova N."/>
            <person name="Zeytun A."/>
            <person name="Han C."/>
            <person name="Tapia R."/>
            <person name="Land M."/>
            <person name="Hauser L."/>
            <person name="Kyrpides N."/>
            <person name="Ivanova N."/>
            <person name="Pagani I."/>
            <person name="Siebers A."/>
            <person name="Allgaier M."/>
            <person name="Thelen M."/>
            <person name="Hugenholtz P."/>
            <person name="Gladden J."/>
            <person name="Woyke T."/>
        </authorList>
    </citation>
    <scope>NUCLEOTIDE SEQUENCE [LARGE SCALE GENOMIC DNA]</scope>
    <source>
        <strain evidence="2">225</strain>
    </source>
</reference>
<dbReference type="HOGENOM" id="CLU_065141_0_0_11"/>
<dbReference type="RefSeq" id="WP_013838781.1">
    <property type="nucleotide sequence ID" value="NC_015588.1"/>
</dbReference>
<dbReference type="AlphaFoldDB" id="F6FVG2"/>
<gene>
    <name evidence="1" type="ordered locus">Isova_1637</name>
</gene>
<dbReference type="EMBL" id="CP002810">
    <property type="protein sequence ID" value="AEG44389.1"/>
    <property type="molecule type" value="Genomic_DNA"/>
</dbReference>
<evidence type="ECO:0000313" key="1">
    <source>
        <dbReference type="EMBL" id="AEG44389.1"/>
    </source>
</evidence>
<keyword evidence="2" id="KW-1185">Reference proteome</keyword>
<dbReference type="KEGG" id="iva:Isova_1637"/>
<evidence type="ECO:0000313" key="2">
    <source>
        <dbReference type="Proteomes" id="UP000009236"/>
    </source>
</evidence>
<sequence length="326" mass="34523">MAAAADIARTYAGFAAWATSGGSPCYAAWARGVAADAEVLAWLAALPRDKQHPTLVFAAARLHGVPAPGPYAGLRDALLADDGTIRATVLTHVTQTNEVGRLATLVPAFAGLGADRPLALVEAGASAGLCLYPDRWGYAWSTPDGVVAVGPEPRLACTVTGAAPLPAAPPDVAWRAGVDLRPLDVRDDDAVAWLERLVWPENDDRRAQLRRAVELARAEPPPVVEGDLLVEVPRLVEEAAAHGEVVVVHTAVIMYLSAHDRQRFDAMMRTLVADGACRWVGIELPDVLPSLLDGAPPLPEEPTMVLGVDGDAVAWAHQHGRSLAWF</sequence>
<dbReference type="InterPro" id="IPR011200">
    <property type="entry name" value="UCP012608"/>
</dbReference>
<dbReference type="eggNOG" id="COG4427">
    <property type="taxonomic scope" value="Bacteria"/>
</dbReference>
<proteinExistence type="predicted"/>